<evidence type="ECO:0000313" key="2">
    <source>
        <dbReference type="Proteomes" id="UP000240739"/>
    </source>
</evidence>
<sequence length="212" mass="22509">MTSIEQVLSEFIEAWNSGRRPDVVAFLDRVAATDRDELAEEIGLWLEVAPTPDYDDATLASITADPRLQAALAAGAASVQPWSARVRALRERAGLAVEQVAERIAALVGQQGQEARTAAYLTRLEADELDERRVSGRLVSALAAALGADRDALLPGPTFTGRALAAQNYRAEGEVDASLSADFDALSRAAAAPAPARELDEIDRLFLGGPDA</sequence>
<dbReference type="InterPro" id="IPR010982">
    <property type="entry name" value="Lambda_DNA-bd_dom_sf"/>
</dbReference>
<evidence type="ECO:0000313" key="1">
    <source>
        <dbReference type="EMBL" id="PTL60066.1"/>
    </source>
</evidence>
<dbReference type="GO" id="GO:0003677">
    <property type="term" value="F:DNA binding"/>
    <property type="evidence" value="ECO:0007669"/>
    <property type="project" value="InterPro"/>
</dbReference>
<dbReference type="Gene3D" id="1.10.260.40">
    <property type="entry name" value="lambda repressor-like DNA-binding domains"/>
    <property type="match status" value="1"/>
</dbReference>
<organism evidence="1 2">
    <name type="scientific">Paraconexibacter algicola</name>
    <dbReference type="NCBI Taxonomy" id="2133960"/>
    <lineage>
        <taxon>Bacteria</taxon>
        <taxon>Bacillati</taxon>
        <taxon>Actinomycetota</taxon>
        <taxon>Thermoleophilia</taxon>
        <taxon>Solirubrobacterales</taxon>
        <taxon>Paraconexibacteraceae</taxon>
        <taxon>Paraconexibacter</taxon>
    </lineage>
</organism>
<dbReference type="EMBL" id="PYYB01000001">
    <property type="protein sequence ID" value="PTL60066.1"/>
    <property type="molecule type" value="Genomic_DNA"/>
</dbReference>
<proteinExistence type="predicted"/>
<reference evidence="1 2" key="1">
    <citation type="submission" date="2018-03" db="EMBL/GenBank/DDBJ databases">
        <title>Aquarubrobacter algicola gen. nov., sp. nov., a novel actinobacterium isolated from shallow eutrophic lake during the end of cyanobacterial harmful algal blooms.</title>
        <authorList>
            <person name="Chun S.J."/>
        </authorList>
    </citation>
    <scope>NUCLEOTIDE SEQUENCE [LARGE SCALE GENOMIC DNA]</scope>
    <source>
        <strain evidence="1 2">Seoho-28</strain>
    </source>
</reference>
<name>A0A2T4ULE3_9ACTN</name>
<dbReference type="RefSeq" id="WP_107568711.1">
    <property type="nucleotide sequence ID" value="NZ_PYYB01000001.1"/>
</dbReference>
<dbReference type="OrthoDB" id="9859468at2"/>
<protein>
    <submittedName>
        <fullName evidence="1">Uncharacterized protein</fullName>
    </submittedName>
</protein>
<keyword evidence="2" id="KW-1185">Reference proteome</keyword>
<accession>A0A2T4ULE3</accession>
<dbReference type="Proteomes" id="UP000240739">
    <property type="component" value="Unassembled WGS sequence"/>
</dbReference>
<dbReference type="AlphaFoldDB" id="A0A2T4ULE3"/>
<gene>
    <name evidence="1" type="ORF">C7Y72_10625</name>
</gene>
<comment type="caution">
    <text evidence="1">The sequence shown here is derived from an EMBL/GenBank/DDBJ whole genome shotgun (WGS) entry which is preliminary data.</text>
</comment>